<organism evidence="1 2">
    <name type="scientific">Pleurotus cornucopiae</name>
    <name type="common">Cornucopia mushroom</name>
    <dbReference type="NCBI Taxonomy" id="5321"/>
    <lineage>
        <taxon>Eukaryota</taxon>
        <taxon>Fungi</taxon>
        <taxon>Dikarya</taxon>
        <taxon>Basidiomycota</taxon>
        <taxon>Agaricomycotina</taxon>
        <taxon>Agaricomycetes</taxon>
        <taxon>Agaricomycetidae</taxon>
        <taxon>Agaricales</taxon>
        <taxon>Pleurotineae</taxon>
        <taxon>Pleurotaceae</taxon>
        <taxon>Pleurotus</taxon>
    </lineage>
</organism>
<name>A0ACB7IZI3_PLECO</name>
<dbReference type="EMBL" id="WQMT02000005">
    <property type="protein sequence ID" value="KAG9223170.1"/>
    <property type="molecule type" value="Genomic_DNA"/>
</dbReference>
<protein>
    <submittedName>
        <fullName evidence="1">Uncharacterized protein</fullName>
    </submittedName>
</protein>
<gene>
    <name evidence="1" type="ORF">CCMSSC00406_0000141</name>
</gene>
<keyword evidence="2" id="KW-1185">Reference proteome</keyword>
<dbReference type="Proteomes" id="UP000824881">
    <property type="component" value="Unassembled WGS sequence"/>
</dbReference>
<evidence type="ECO:0000313" key="2">
    <source>
        <dbReference type="Proteomes" id="UP000824881"/>
    </source>
</evidence>
<comment type="caution">
    <text evidence="1">The sequence shown here is derived from an EMBL/GenBank/DDBJ whole genome shotgun (WGS) entry which is preliminary data.</text>
</comment>
<evidence type="ECO:0000313" key="1">
    <source>
        <dbReference type="EMBL" id="KAG9223170.1"/>
    </source>
</evidence>
<accession>A0ACB7IZI3</accession>
<sequence>MPKVKFYAVKVGREGPKIYESWNDCKANTAGFPGSTHKSFPSRREAEDWLKVPVPYAQAAPKTLSGTQRFHPITAGRRHLGSIPPRATPSTSSAAPDEGESVDFGADVIPLEPQTPDVKLSPEQAAVLNKVKSGKSIFFTGSAGTGKSVLLREIIRTLGGNNSRSLAITASTGIAAVNIGGTTLHSWAGIGLGLEPAKNLAGKFLGQGKFRPLILSGDFCQLPPVPNAGKDGQKVPVAFAFEAESWDRCVGRPITLTKVFRQKDQQFANMLNAMRFGNLKPEIVEVFQGLSRPVEYDDGIMPTELFPTRAEVSNANRTRLDALPGRPLLYPACDIPGTNSNGQPVHFDAMARLLERLVVPKEVILKVDAQVMLVKNMLQGELVNGSVGRVTRFASVKDTAKTNLGAILNPEDKTAKAEIQTEKFTVNNAQGGMEASRVQVPLIHAWALSVHKSQGQTLDRVKVDLRRTFEKGQAYVALSRATNMDHLQVLNFDASQVVAHPRVISWYQDLELKHEAFHVDEFDEDEMDDEEAIAAYHSF</sequence>
<reference evidence="1 2" key="1">
    <citation type="journal article" date="2021" name="Appl. Environ. Microbiol.">
        <title>Genetic linkage and physical mapping for an oyster mushroom Pleurotus cornucopiae and QTL analysis for the trait cap color.</title>
        <authorList>
            <person name="Zhang Y."/>
            <person name="Gao W."/>
            <person name="Sonnenberg A."/>
            <person name="Chen Q."/>
            <person name="Zhang J."/>
            <person name="Huang C."/>
        </authorList>
    </citation>
    <scope>NUCLEOTIDE SEQUENCE [LARGE SCALE GENOMIC DNA]</scope>
    <source>
        <strain evidence="1">CCMSSC00406</strain>
    </source>
</reference>
<proteinExistence type="predicted"/>